<sequence length="135" mass="15208">MTRDCRPLGREGERVPEFALPSSSCAGFCDSRVPTAHAREALHFVNGPAPSGTCVVSQKTPHHSQRVAHAQWAPGCHRSQRGKTVQRWSEEQGKALQERIAERPARYSDMVAAEIPDRLLYIRSIRRTDIFPPFF</sequence>
<reference evidence="1" key="1">
    <citation type="submission" date="2023-05" db="EMBL/GenBank/DDBJ databases">
        <authorList>
            <person name="Stuckert A."/>
        </authorList>
    </citation>
    <scope>NUCLEOTIDE SEQUENCE</scope>
</reference>
<evidence type="ECO:0000313" key="2">
    <source>
        <dbReference type="Proteomes" id="UP001162483"/>
    </source>
</evidence>
<proteinExistence type="predicted"/>
<feature type="non-terminal residue" evidence="1">
    <location>
        <position position="135"/>
    </location>
</feature>
<evidence type="ECO:0000313" key="1">
    <source>
        <dbReference type="EMBL" id="CAI9581446.1"/>
    </source>
</evidence>
<dbReference type="EMBL" id="CATNWA010015271">
    <property type="protein sequence ID" value="CAI9581446.1"/>
    <property type="molecule type" value="Genomic_DNA"/>
</dbReference>
<keyword evidence="2" id="KW-1185">Reference proteome</keyword>
<dbReference type="Proteomes" id="UP001162483">
    <property type="component" value="Unassembled WGS sequence"/>
</dbReference>
<gene>
    <name evidence="1" type="ORF">SPARVUS_LOCUS9482781</name>
</gene>
<accession>A0ABN9ED31</accession>
<name>A0ABN9ED31_9NEOB</name>
<protein>
    <submittedName>
        <fullName evidence="1">Uncharacterized protein</fullName>
    </submittedName>
</protein>
<comment type="caution">
    <text evidence="1">The sequence shown here is derived from an EMBL/GenBank/DDBJ whole genome shotgun (WGS) entry which is preliminary data.</text>
</comment>
<organism evidence="1 2">
    <name type="scientific">Staurois parvus</name>
    <dbReference type="NCBI Taxonomy" id="386267"/>
    <lineage>
        <taxon>Eukaryota</taxon>
        <taxon>Metazoa</taxon>
        <taxon>Chordata</taxon>
        <taxon>Craniata</taxon>
        <taxon>Vertebrata</taxon>
        <taxon>Euteleostomi</taxon>
        <taxon>Amphibia</taxon>
        <taxon>Batrachia</taxon>
        <taxon>Anura</taxon>
        <taxon>Neobatrachia</taxon>
        <taxon>Ranoidea</taxon>
        <taxon>Ranidae</taxon>
        <taxon>Staurois</taxon>
    </lineage>
</organism>